<evidence type="ECO:0000313" key="2">
    <source>
        <dbReference type="Proteomes" id="UP000325313"/>
    </source>
</evidence>
<reference evidence="1 2" key="1">
    <citation type="submission" date="2019-05" db="EMBL/GenBank/DDBJ databases">
        <title>Emergence of the Ug99 lineage of the wheat stem rust pathogen through somatic hybridization.</title>
        <authorList>
            <person name="Li F."/>
            <person name="Upadhyaya N.M."/>
            <person name="Sperschneider J."/>
            <person name="Matny O."/>
            <person name="Nguyen-Phuc H."/>
            <person name="Mago R."/>
            <person name="Raley C."/>
            <person name="Miller M.E."/>
            <person name="Silverstein K.A.T."/>
            <person name="Henningsen E."/>
            <person name="Hirsch C.D."/>
            <person name="Visser B."/>
            <person name="Pretorius Z.A."/>
            <person name="Steffenson B.J."/>
            <person name="Schwessinger B."/>
            <person name="Dodds P.N."/>
            <person name="Figueroa M."/>
        </authorList>
    </citation>
    <scope>NUCLEOTIDE SEQUENCE [LARGE SCALE GENOMIC DNA]</scope>
    <source>
        <strain evidence="1 2">Ug99</strain>
    </source>
</reference>
<comment type="caution">
    <text evidence="1">The sequence shown here is derived from an EMBL/GenBank/DDBJ whole genome shotgun (WGS) entry which is preliminary data.</text>
</comment>
<protein>
    <submittedName>
        <fullName evidence="1">Uncharacterized protein</fullName>
    </submittedName>
</protein>
<proteinExistence type="predicted"/>
<name>A0A5B0N2X1_PUCGR</name>
<dbReference type="AlphaFoldDB" id="A0A5B0N2X1"/>
<dbReference type="Proteomes" id="UP000325313">
    <property type="component" value="Unassembled WGS sequence"/>
</dbReference>
<organism evidence="1 2">
    <name type="scientific">Puccinia graminis f. sp. tritici</name>
    <dbReference type="NCBI Taxonomy" id="56615"/>
    <lineage>
        <taxon>Eukaryota</taxon>
        <taxon>Fungi</taxon>
        <taxon>Dikarya</taxon>
        <taxon>Basidiomycota</taxon>
        <taxon>Pucciniomycotina</taxon>
        <taxon>Pucciniomycetes</taxon>
        <taxon>Pucciniales</taxon>
        <taxon>Pucciniaceae</taxon>
        <taxon>Puccinia</taxon>
    </lineage>
</organism>
<evidence type="ECO:0000313" key="1">
    <source>
        <dbReference type="EMBL" id="KAA1082329.1"/>
    </source>
</evidence>
<dbReference type="EMBL" id="VDEP01000439">
    <property type="protein sequence ID" value="KAA1082329.1"/>
    <property type="molecule type" value="Genomic_DNA"/>
</dbReference>
<accession>A0A5B0N2X1</accession>
<sequence length="53" mass="6076">MRNVYGRDLEQMTGGGLLNQHRRKPKRLSYWLRGDVRTHLPGALIAGAQIRMS</sequence>
<gene>
    <name evidence="1" type="ORF">PGTUg99_033143</name>
</gene>